<gene>
    <name evidence="1" type="ORF">HHL10_13930</name>
</gene>
<dbReference type="SUPFAM" id="SSF56091">
    <property type="entry name" value="DNA ligase/mRNA capping enzyme, catalytic domain"/>
    <property type="match status" value="1"/>
</dbReference>
<organism evidence="1 2">
    <name type="scientific">Azohydromonas caseinilytica</name>
    <dbReference type="NCBI Taxonomy" id="2728836"/>
    <lineage>
        <taxon>Bacteria</taxon>
        <taxon>Pseudomonadati</taxon>
        <taxon>Pseudomonadota</taxon>
        <taxon>Betaproteobacteria</taxon>
        <taxon>Burkholderiales</taxon>
        <taxon>Sphaerotilaceae</taxon>
        <taxon>Azohydromonas</taxon>
    </lineage>
</organism>
<accession>A0A848FB31</accession>
<evidence type="ECO:0000313" key="2">
    <source>
        <dbReference type="Proteomes" id="UP000574067"/>
    </source>
</evidence>
<dbReference type="Gene3D" id="3.30.470.30">
    <property type="entry name" value="DNA ligase/mRNA capping enzyme"/>
    <property type="match status" value="1"/>
</dbReference>
<comment type="caution">
    <text evidence="1">The sequence shown here is derived from an EMBL/GenBank/DDBJ whole genome shotgun (WGS) entry which is preliminary data.</text>
</comment>
<dbReference type="AlphaFoldDB" id="A0A848FB31"/>
<reference evidence="1 2" key="1">
    <citation type="submission" date="2020-04" db="EMBL/GenBank/DDBJ databases">
        <title>Azohydromonas sp. isolated from soil.</title>
        <authorList>
            <person name="Dahal R.H."/>
        </authorList>
    </citation>
    <scope>NUCLEOTIDE SEQUENCE [LARGE SCALE GENOMIC DNA]</scope>
    <source>
        <strain evidence="1 2">G-1-1-14</strain>
    </source>
</reference>
<dbReference type="EMBL" id="JABBFW010000008">
    <property type="protein sequence ID" value="NML16076.1"/>
    <property type="molecule type" value="Genomic_DNA"/>
</dbReference>
<name>A0A848FB31_9BURK</name>
<sequence length="217" mass="23673">MPLASCPPGPPLDTLQLMEPGIGTAPFNSAAWAFAMPLSGHRMLAELGAEAGAGACGARLRSRRGVDSTRWFPEVVRALGGLRVPGRLVAEGEICVLDAASRPDPQRLHERALHPGRRPGTSAVVLCLRDLLVWEGRDVRALPWLERRQLLHRLPLQGRRALQLQRTLRAEGRWLWQQAQALGRDCVHAYRCDAPYVAGPGIGWLRIPCAATAELAA</sequence>
<dbReference type="Proteomes" id="UP000574067">
    <property type="component" value="Unassembled WGS sequence"/>
</dbReference>
<proteinExistence type="predicted"/>
<protein>
    <submittedName>
        <fullName evidence="1">Uncharacterized protein</fullName>
    </submittedName>
</protein>
<keyword evidence="2" id="KW-1185">Reference proteome</keyword>
<dbReference type="Gene3D" id="3.30.1490.70">
    <property type="match status" value="1"/>
</dbReference>
<evidence type="ECO:0000313" key="1">
    <source>
        <dbReference type="EMBL" id="NML16076.1"/>
    </source>
</evidence>
<dbReference type="RefSeq" id="WP_169160973.1">
    <property type="nucleotide sequence ID" value="NZ_JABBFW010000008.1"/>
</dbReference>